<dbReference type="AlphaFoldDB" id="A0A1L0AUT5"/>
<keyword evidence="9" id="KW-1185">Reference proteome</keyword>
<comment type="catalytic activity">
    <reaction evidence="6">
        <text>L-histidine(out) + L-arginine(in) = L-histidine(in) + L-arginine(out)</text>
        <dbReference type="Rhea" id="RHEA:71063"/>
        <dbReference type="ChEBI" id="CHEBI:32682"/>
        <dbReference type="ChEBI" id="CHEBI:57595"/>
    </reaction>
</comment>
<feature type="transmembrane region" description="Helical" evidence="7">
    <location>
        <begin position="14"/>
        <end position="34"/>
    </location>
</feature>
<keyword evidence="4 7" id="KW-0472">Membrane</keyword>
<dbReference type="PANTHER" id="PTHR16201:SF35">
    <property type="entry name" value="VACUOLAR AMINO ACID TRANSPORTER YPQ1-RELATED"/>
    <property type="match status" value="1"/>
</dbReference>
<comment type="subcellular location">
    <subcellularLocation>
        <location evidence="1">Membrane</location>
        <topology evidence="1">Multi-pass membrane protein</topology>
    </subcellularLocation>
</comment>
<feature type="transmembrane region" description="Helical" evidence="7">
    <location>
        <begin position="159"/>
        <end position="178"/>
    </location>
</feature>
<comment type="similarity">
    <text evidence="5">Belongs to the laat-1 family.</text>
</comment>
<name>A0A1L0AUT5_9ASCO</name>
<dbReference type="EMBL" id="FQNF01000006">
    <property type="protein sequence ID" value="SGZ38290.1"/>
    <property type="molecule type" value="Genomic_DNA"/>
</dbReference>
<sequence length="298" mass="34025">MIQSIPIVLDNESISNILGSISLYCWIVVFLPQIYENYSRGSSEGLSIEFIIIWLIGDIFNVLGSVLQRLIFTAILLAVYYTIADIILLIQCLKYGNHSMDIYKSSPTSPFNEKMKILMIRIFGGYEPVDNTEIQPLLSNTTKTTLQKENIIVKRIKEMLIVCAVIIIGILSWYITYISKPDNHKTPLNDRLKFNITAQFFGYISAVFYLASRLPQIFLNIKNKSTDGISFLFFLLACLGNITFVLSVLSISLDKKYILVNLSWLIGSSGTLFMDFMILCQFFYYGEKKDELLNEVEV</sequence>
<dbReference type="FunFam" id="1.20.1280.290:FF:000009">
    <property type="entry name" value="PQ loop repeat family protein"/>
    <property type="match status" value="1"/>
</dbReference>
<dbReference type="GO" id="GO:0015174">
    <property type="term" value="F:basic amino acid transmembrane transporter activity"/>
    <property type="evidence" value="ECO:0007669"/>
    <property type="project" value="UniProtKB-ARBA"/>
</dbReference>
<feature type="transmembrane region" description="Helical" evidence="7">
    <location>
        <begin position="231"/>
        <end position="252"/>
    </location>
</feature>
<dbReference type="Gene3D" id="1.20.1280.290">
    <property type="match status" value="2"/>
</dbReference>
<protein>
    <submittedName>
        <fullName evidence="8">Related to Ypq1p</fullName>
    </submittedName>
</protein>
<dbReference type="FunFam" id="1.20.1280.290:FF:000012">
    <property type="entry name" value="Vacuolar membrane PQ loop repeat protein"/>
    <property type="match status" value="1"/>
</dbReference>
<keyword evidence="3 7" id="KW-1133">Transmembrane helix</keyword>
<feature type="transmembrane region" description="Helical" evidence="7">
    <location>
        <begin position="198"/>
        <end position="219"/>
    </location>
</feature>
<evidence type="ECO:0000256" key="4">
    <source>
        <dbReference type="ARBA" id="ARBA00023136"/>
    </source>
</evidence>
<evidence type="ECO:0000256" key="6">
    <source>
        <dbReference type="ARBA" id="ARBA00050768"/>
    </source>
</evidence>
<evidence type="ECO:0000256" key="3">
    <source>
        <dbReference type="ARBA" id="ARBA00022989"/>
    </source>
</evidence>
<keyword evidence="2 7" id="KW-0812">Transmembrane</keyword>
<reference evidence="9" key="1">
    <citation type="submission" date="2016-11" db="EMBL/GenBank/DDBJ databases">
        <authorList>
            <person name="Guldener U."/>
        </authorList>
    </citation>
    <scope>NUCLEOTIDE SEQUENCE [LARGE SCALE GENOMIC DNA]</scope>
</reference>
<dbReference type="InterPro" id="IPR006603">
    <property type="entry name" value="PQ-loop_rpt"/>
</dbReference>
<evidence type="ECO:0000256" key="1">
    <source>
        <dbReference type="ARBA" id="ARBA00004141"/>
    </source>
</evidence>
<proteinExistence type="inferred from homology"/>
<dbReference type="SMART" id="SM00679">
    <property type="entry name" value="CTNS"/>
    <property type="match status" value="2"/>
</dbReference>
<evidence type="ECO:0000313" key="9">
    <source>
        <dbReference type="Proteomes" id="UP000183365"/>
    </source>
</evidence>
<gene>
    <name evidence="8" type="ORF">HGUI_00490</name>
</gene>
<evidence type="ECO:0000256" key="5">
    <source>
        <dbReference type="ARBA" id="ARBA00038039"/>
    </source>
</evidence>
<accession>A0A1L0AUT5</accession>
<organism evidence="8 9">
    <name type="scientific">Hanseniaspora guilliermondii</name>
    <dbReference type="NCBI Taxonomy" id="56406"/>
    <lineage>
        <taxon>Eukaryota</taxon>
        <taxon>Fungi</taxon>
        <taxon>Dikarya</taxon>
        <taxon>Ascomycota</taxon>
        <taxon>Saccharomycotina</taxon>
        <taxon>Saccharomycetes</taxon>
        <taxon>Saccharomycodales</taxon>
        <taxon>Saccharomycodaceae</taxon>
        <taxon>Hanseniaspora</taxon>
    </lineage>
</organism>
<evidence type="ECO:0000313" key="8">
    <source>
        <dbReference type="EMBL" id="SGZ38290.1"/>
    </source>
</evidence>
<evidence type="ECO:0000256" key="7">
    <source>
        <dbReference type="SAM" id="Phobius"/>
    </source>
</evidence>
<feature type="transmembrane region" description="Helical" evidence="7">
    <location>
        <begin position="46"/>
        <end position="64"/>
    </location>
</feature>
<dbReference type="OrthoDB" id="8048523at2759"/>
<dbReference type="GO" id="GO:0098852">
    <property type="term" value="C:lytic vacuole membrane"/>
    <property type="evidence" value="ECO:0007669"/>
    <property type="project" value="UniProtKB-ARBA"/>
</dbReference>
<dbReference type="InterPro" id="IPR051415">
    <property type="entry name" value="LAAT-1"/>
</dbReference>
<dbReference type="PANTHER" id="PTHR16201">
    <property type="entry name" value="SEVEN TRANSMEMBRANE PROTEIN 1-RELATED"/>
    <property type="match status" value="1"/>
</dbReference>
<dbReference type="Pfam" id="PF04193">
    <property type="entry name" value="PQ-loop"/>
    <property type="match status" value="2"/>
</dbReference>
<dbReference type="Proteomes" id="UP000183365">
    <property type="component" value="Unassembled WGS sequence"/>
</dbReference>
<dbReference type="VEuPathDB" id="FungiDB:HGUI_00490"/>
<feature type="transmembrane region" description="Helical" evidence="7">
    <location>
        <begin position="264"/>
        <end position="285"/>
    </location>
</feature>
<dbReference type="GO" id="GO:0034486">
    <property type="term" value="P:vacuolar transmembrane transport"/>
    <property type="evidence" value="ECO:0007669"/>
    <property type="project" value="UniProtKB-ARBA"/>
</dbReference>
<evidence type="ECO:0000256" key="2">
    <source>
        <dbReference type="ARBA" id="ARBA00022692"/>
    </source>
</evidence>